<dbReference type="AlphaFoldDB" id="A0A146K7B7"/>
<reference evidence="5" key="1">
    <citation type="submission" date="2015-07" db="EMBL/GenBank/DDBJ databases">
        <title>Adaptation to a free-living lifestyle via gene acquisitions in the diplomonad Trepomonas sp. PC1.</title>
        <authorList>
            <person name="Xu F."/>
            <person name="Jerlstrom-Hultqvist J."/>
            <person name="Kolisko M."/>
            <person name="Simpson A.G.B."/>
            <person name="Roger A.J."/>
            <person name="Svard S.G."/>
            <person name="Andersson J.O."/>
        </authorList>
    </citation>
    <scope>NUCLEOTIDE SEQUENCE</scope>
    <source>
        <strain evidence="5">PC1</strain>
    </source>
</reference>
<evidence type="ECO:0000256" key="1">
    <source>
        <dbReference type="ARBA" id="ARBA00004604"/>
    </source>
</evidence>
<keyword evidence="2" id="KW-0690">Ribosome biogenesis</keyword>
<organism evidence="5">
    <name type="scientific">Trepomonas sp. PC1</name>
    <dbReference type="NCBI Taxonomy" id="1076344"/>
    <lineage>
        <taxon>Eukaryota</taxon>
        <taxon>Metamonada</taxon>
        <taxon>Diplomonadida</taxon>
        <taxon>Hexamitidae</taxon>
        <taxon>Hexamitinae</taxon>
        <taxon>Trepomonas</taxon>
    </lineage>
</organism>
<dbReference type="FunFam" id="3.40.50.1010:FF:000039">
    <property type="entry name" value="rRNA-processing protein FCF1 family protein"/>
    <property type="match status" value="1"/>
</dbReference>
<evidence type="ECO:0000256" key="4">
    <source>
        <dbReference type="ARBA" id="ARBA00023242"/>
    </source>
</evidence>
<evidence type="ECO:0000313" key="5">
    <source>
        <dbReference type="EMBL" id="JAP91399.1"/>
    </source>
</evidence>
<comment type="subcellular location">
    <subcellularLocation>
        <location evidence="1">Nucleus</location>
        <location evidence="1">Nucleolus</location>
    </subcellularLocation>
</comment>
<keyword evidence="4" id="KW-0539">Nucleus</keyword>
<feature type="non-terminal residue" evidence="5">
    <location>
        <position position="1"/>
    </location>
</feature>
<evidence type="ECO:0000256" key="2">
    <source>
        <dbReference type="ARBA" id="ARBA00022517"/>
    </source>
</evidence>
<proteinExistence type="predicted"/>
<feature type="non-terminal residue" evidence="5">
    <location>
        <position position="176"/>
    </location>
</feature>
<accession>A0A146K7B7</accession>
<evidence type="ECO:0000256" key="3">
    <source>
        <dbReference type="ARBA" id="ARBA00022552"/>
    </source>
</evidence>
<protein>
    <submittedName>
        <fullName evidence="5">rRNA-processing protein FCF1</fullName>
    </submittedName>
</protein>
<keyword evidence="3" id="KW-0698">rRNA processing</keyword>
<name>A0A146K7B7_9EUKA</name>
<dbReference type="Pfam" id="PF04900">
    <property type="entry name" value="Fcf1"/>
    <property type="match status" value="1"/>
</dbReference>
<gene>
    <name evidence="5" type="ORF">TPC1_17006</name>
</gene>
<dbReference type="GO" id="GO:0032040">
    <property type="term" value="C:small-subunit processome"/>
    <property type="evidence" value="ECO:0007669"/>
    <property type="project" value="InterPro"/>
</dbReference>
<dbReference type="EMBL" id="GDID01005207">
    <property type="protein sequence ID" value="JAP91399.1"/>
    <property type="molecule type" value="Transcribed_RNA"/>
</dbReference>
<dbReference type="InterPro" id="IPR037503">
    <property type="entry name" value="Fcf1_PIN"/>
</dbReference>
<dbReference type="InterPro" id="IPR006984">
    <property type="entry name" value="Fcf1/UTP23"/>
</dbReference>
<dbReference type="Gene3D" id="3.40.50.1010">
    <property type="entry name" value="5'-nuclease"/>
    <property type="match status" value="1"/>
</dbReference>
<dbReference type="GO" id="GO:0006364">
    <property type="term" value="P:rRNA processing"/>
    <property type="evidence" value="ECO:0007669"/>
    <property type="project" value="UniProtKB-KW"/>
</dbReference>
<dbReference type="InterPro" id="IPR029060">
    <property type="entry name" value="PIN-like_dom_sf"/>
</dbReference>
<sequence length="176" mass="20101">ATRIKLAKKDDKRKKLNQPPTKKTHLEIAQNTEADEFFARNNSLGPPYQILLDTSFLNHSVRYRIDVIQGLITCLCAKVTAYVTDCVMSELEKNNGQFSIALRLAKDPRIIRLKCTHENKGYADDCLCKRAAESKCYCIATNDRELRGRIRKIPGVPIIYAKRTQQYGVERLPDSE</sequence>
<dbReference type="CDD" id="cd09864">
    <property type="entry name" value="PIN_Fcf1-like"/>
    <property type="match status" value="1"/>
</dbReference>
<dbReference type="PANTHER" id="PTHR12416">
    <property type="entry name" value="RRNA-PROCESSING PROTEIN UTP23 HOMOLOG"/>
    <property type="match status" value="1"/>
</dbReference>
<dbReference type="SUPFAM" id="SSF88723">
    <property type="entry name" value="PIN domain-like"/>
    <property type="match status" value="1"/>
</dbReference>